<accession>A0A547Q7I1</accession>
<feature type="region of interest" description="Disordered" evidence="1">
    <location>
        <begin position="1"/>
        <end position="29"/>
    </location>
</feature>
<protein>
    <submittedName>
        <fullName evidence="2">Uncharacterized protein</fullName>
    </submittedName>
</protein>
<evidence type="ECO:0000256" key="1">
    <source>
        <dbReference type="SAM" id="MobiDB-lite"/>
    </source>
</evidence>
<comment type="caution">
    <text evidence="2">The sequence shown here is derived from an EMBL/GenBank/DDBJ whole genome shotgun (WGS) entry which is preliminary data.</text>
</comment>
<evidence type="ECO:0000313" key="2">
    <source>
        <dbReference type="EMBL" id="TRD22345.1"/>
    </source>
</evidence>
<keyword evidence="3" id="KW-1185">Reference proteome</keyword>
<gene>
    <name evidence="2" type="ORF">FEV53_04605</name>
</gene>
<reference evidence="2 3" key="1">
    <citation type="submission" date="2019-06" db="EMBL/GenBank/DDBJ databases">
        <title>Paenimaribius caenipelagi gen. nov., sp. nov., isolated from a tidal flat.</title>
        <authorList>
            <person name="Yoon J.-H."/>
        </authorList>
    </citation>
    <scope>NUCLEOTIDE SEQUENCE [LARGE SCALE GENOMIC DNA]</scope>
    <source>
        <strain evidence="2 3">JBTF-M29</strain>
    </source>
</reference>
<dbReference type="Proteomes" id="UP000318590">
    <property type="component" value="Unassembled WGS sequence"/>
</dbReference>
<dbReference type="AlphaFoldDB" id="A0A547Q7I1"/>
<sequence>MKFEQMTGAQECVTGAAEPCPANAAGSTDQSEWQAIGGIAAKLVADAARKYAERSNAER</sequence>
<name>A0A547Q7I1_9RHOB</name>
<dbReference type="RefSeq" id="WP_142833647.1">
    <property type="nucleotide sequence ID" value="NZ_VFSV01000006.1"/>
</dbReference>
<evidence type="ECO:0000313" key="3">
    <source>
        <dbReference type="Proteomes" id="UP000318590"/>
    </source>
</evidence>
<proteinExistence type="predicted"/>
<dbReference type="EMBL" id="VFSV01000006">
    <property type="protein sequence ID" value="TRD22345.1"/>
    <property type="molecule type" value="Genomic_DNA"/>
</dbReference>
<organism evidence="2 3">
    <name type="scientific">Palleronia caenipelagi</name>
    <dbReference type="NCBI Taxonomy" id="2489174"/>
    <lineage>
        <taxon>Bacteria</taxon>
        <taxon>Pseudomonadati</taxon>
        <taxon>Pseudomonadota</taxon>
        <taxon>Alphaproteobacteria</taxon>
        <taxon>Rhodobacterales</taxon>
        <taxon>Roseobacteraceae</taxon>
        <taxon>Palleronia</taxon>
    </lineage>
</organism>